<keyword evidence="5" id="KW-1278">Translocase</keyword>
<evidence type="ECO:0000256" key="6">
    <source>
        <dbReference type="ARBA" id="ARBA00037066"/>
    </source>
</evidence>
<feature type="domain" description="ABC transporter" evidence="7">
    <location>
        <begin position="3"/>
        <end position="239"/>
    </location>
</feature>
<dbReference type="InterPro" id="IPR003593">
    <property type="entry name" value="AAA+_ATPase"/>
</dbReference>
<dbReference type="AlphaFoldDB" id="A0A4R8IFR3"/>
<evidence type="ECO:0000256" key="2">
    <source>
        <dbReference type="ARBA" id="ARBA00022448"/>
    </source>
</evidence>
<evidence type="ECO:0000256" key="1">
    <source>
        <dbReference type="ARBA" id="ARBA00005417"/>
    </source>
</evidence>
<dbReference type="PANTHER" id="PTHR42794:SF1">
    <property type="entry name" value="HEMIN IMPORT ATP-BINDING PROTEIN HMUV"/>
    <property type="match status" value="1"/>
</dbReference>
<dbReference type="CDD" id="cd03214">
    <property type="entry name" value="ABC_Iron-Siderophores_B12_Hemin"/>
    <property type="match status" value="1"/>
</dbReference>
<evidence type="ECO:0000256" key="5">
    <source>
        <dbReference type="ARBA" id="ARBA00022967"/>
    </source>
</evidence>
<evidence type="ECO:0000313" key="9">
    <source>
        <dbReference type="Proteomes" id="UP000294914"/>
    </source>
</evidence>
<dbReference type="InterPro" id="IPR003439">
    <property type="entry name" value="ABC_transporter-like_ATP-bd"/>
</dbReference>
<sequence length="254" mass="28497">MKLQLEQLQLQRGQRTLCKPFDLSLEDGQCWGILGSNGSGKTTLLHTVAGLHHDYRGRIVLDDTAIEQIPRKQFARQAGLLLQTNEEAFPGTALETVLTGRHPHLKAWQWESEEDLALARETLQQVDLAGFEQRNLLTLSGGERRRLYIATLLAQQPQLYLLDEPANHLDLRHQHQILGLLQQLCTTRNKSVVMVLHDPNLAARYCDHVLLLHEDGNVESGPSEALMTPEKLSVLYGYPILHVASDAQPLFIAG</sequence>
<dbReference type="RefSeq" id="WP_134085116.1">
    <property type="nucleotide sequence ID" value="NZ_SOQX01000008.1"/>
</dbReference>
<dbReference type="PANTHER" id="PTHR42794">
    <property type="entry name" value="HEMIN IMPORT ATP-BINDING PROTEIN HMUV"/>
    <property type="match status" value="1"/>
</dbReference>
<evidence type="ECO:0000256" key="4">
    <source>
        <dbReference type="ARBA" id="ARBA00022840"/>
    </source>
</evidence>
<dbReference type="Gene3D" id="3.40.50.300">
    <property type="entry name" value="P-loop containing nucleotide triphosphate hydrolases"/>
    <property type="match status" value="1"/>
</dbReference>
<dbReference type="EMBL" id="SOQX01000008">
    <property type="protein sequence ID" value="TDX99371.1"/>
    <property type="molecule type" value="Genomic_DNA"/>
</dbReference>
<comment type="function">
    <text evidence="6">Part of the ABC transporter complex HmuTUV involved in hemin import. Responsible for energy coupling to the transport system.</text>
</comment>
<proteinExistence type="inferred from homology"/>
<dbReference type="GO" id="GO:0016887">
    <property type="term" value="F:ATP hydrolysis activity"/>
    <property type="evidence" value="ECO:0007669"/>
    <property type="project" value="InterPro"/>
</dbReference>
<dbReference type="GO" id="GO:0005524">
    <property type="term" value="F:ATP binding"/>
    <property type="evidence" value="ECO:0007669"/>
    <property type="project" value="UniProtKB-KW"/>
</dbReference>
<accession>A0A4R8IFR3</accession>
<dbReference type="SUPFAM" id="SSF52540">
    <property type="entry name" value="P-loop containing nucleoside triphosphate hydrolases"/>
    <property type="match status" value="1"/>
</dbReference>
<dbReference type="PROSITE" id="PS50893">
    <property type="entry name" value="ABC_TRANSPORTER_2"/>
    <property type="match status" value="1"/>
</dbReference>
<protein>
    <submittedName>
        <fullName evidence="8">Iron complex transport system ATP-binding protein</fullName>
    </submittedName>
</protein>
<organism evidence="8 9">
    <name type="scientific">Thiohalophilus thiocyanatoxydans</name>
    <dbReference type="NCBI Taxonomy" id="381308"/>
    <lineage>
        <taxon>Bacteria</taxon>
        <taxon>Pseudomonadati</taxon>
        <taxon>Pseudomonadota</taxon>
        <taxon>Gammaproteobacteria</taxon>
        <taxon>Thiohalomonadales</taxon>
        <taxon>Thiohalophilaceae</taxon>
        <taxon>Thiohalophilus</taxon>
    </lineage>
</organism>
<keyword evidence="4 8" id="KW-0067">ATP-binding</keyword>
<comment type="similarity">
    <text evidence="1">Belongs to the ABC transporter superfamily.</text>
</comment>
<evidence type="ECO:0000313" key="8">
    <source>
        <dbReference type="EMBL" id="TDX99371.1"/>
    </source>
</evidence>
<evidence type="ECO:0000259" key="7">
    <source>
        <dbReference type="PROSITE" id="PS50893"/>
    </source>
</evidence>
<evidence type="ECO:0000256" key="3">
    <source>
        <dbReference type="ARBA" id="ARBA00022741"/>
    </source>
</evidence>
<comment type="caution">
    <text evidence="8">The sequence shown here is derived from an EMBL/GenBank/DDBJ whole genome shotgun (WGS) entry which is preliminary data.</text>
</comment>
<reference evidence="8 9" key="1">
    <citation type="submission" date="2019-03" db="EMBL/GenBank/DDBJ databases">
        <title>Genomic Encyclopedia of Type Strains, Phase IV (KMG-IV): sequencing the most valuable type-strain genomes for metagenomic binning, comparative biology and taxonomic classification.</title>
        <authorList>
            <person name="Goeker M."/>
        </authorList>
    </citation>
    <scope>NUCLEOTIDE SEQUENCE [LARGE SCALE GENOMIC DNA]</scope>
    <source>
        <strain evidence="8 9">DSM 16326</strain>
    </source>
</reference>
<dbReference type="OrthoDB" id="6461291at2"/>
<dbReference type="Proteomes" id="UP000294914">
    <property type="component" value="Unassembled WGS sequence"/>
</dbReference>
<dbReference type="SMART" id="SM00382">
    <property type="entry name" value="AAA"/>
    <property type="match status" value="1"/>
</dbReference>
<dbReference type="InterPro" id="IPR027417">
    <property type="entry name" value="P-loop_NTPase"/>
</dbReference>
<dbReference type="Pfam" id="PF00005">
    <property type="entry name" value="ABC_tran"/>
    <property type="match status" value="1"/>
</dbReference>
<keyword evidence="9" id="KW-1185">Reference proteome</keyword>
<dbReference type="FunFam" id="3.40.50.300:FF:000134">
    <property type="entry name" value="Iron-enterobactin ABC transporter ATP-binding protein"/>
    <property type="match status" value="1"/>
</dbReference>
<gene>
    <name evidence="8" type="ORF">EDC23_2584</name>
</gene>
<keyword evidence="2" id="KW-0813">Transport</keyword>
<name>A0A4R8IFR3_9GAMM</name>
<keyword evidence="3" id="KW-0547">Nucleotide-binding</keyword>